<protein>
    <recommendedName>
        <fullName evidence="6">Radical SAM core domain-containing protein</fullName>
    </recommendedName>
</protein>
<dbReference type="PROSITE" id="PS51918">
    <property type="entry name" value="RADICAL_SAM"/>
    <property type="match status" value="1"/>
</dbReference>
<dbReference type="InterPro" id="IPR058240">
    <property type="entry name" value="rSAM_sf"/>
</dbReference>
<dbReference type="Proteomes" id="UP000229307">
    <property type="component" value="Unassembled WGS sequence"/>
</dbReference>
<reference evidence="8" key="1">
    <citation type="submission" date="2017-09" db="EMBL/GenBank/DDBJ databases">
        <title>Depth-based differentiation of microbial function through sediment-hosted aquifers and enrichment of novel symbionts in the deep terrestrial subsurface.</title>
        <authorList>
            <person name="Probst A.J."/>
            <person name="Ladd B."/>
            <person name="Jarett J.K."/>
            <person name="Geller-Mcgrath D.E."/>
            <person name="Sieber C.M.K."/>
            <person name="Emerson J.B."/>
            <person name="Anantharaman K."/>
            <person name="Thomas B.C."/>
            <person name="Malmstrom R."/>
            <person name="Stieglmeier M."/>
            <person name="Klingl A."/>
            <person name="Woyke T."/>
            <person name="Ryan C.M."/>
            <person name="Banfield J.F."/>
        </authorList>
    </citation>
    <scope>NUCLEOTIDE SEQUENCE [LARGE SCALE GENOMIC DNA]</scope>
</reference>
<evidence type="ECO:0000256" key="5">
    <source>
        <dbReference type="ARBA" id="ARBA00023601"/>
    </source>
</evidence>
<evidence type="ECO:0000256" key="4">
    <source>
        <dbReference type="ARBA" id="ARBA00023014"/>
    </source>
</evidence>
<dbReference type="SFLD" id="SFLDS00029">
    <property type="entry name" value="Radical_SAM"/>
    <property type="match status" value="1"/>
</dbReference>
<dbReference type="InterPro" id="IPR023867">
    <property type="entry name" value="Sulphatase_maturase_rSAM"/>
</dbReference>
<dbReference type="EMBL" id="PFMR01000056">
    <property type="protein sequence ID" value="PIZ17971.1"/>
    <property type="molecule type" value="Genomic_DNA"/>
</dbReference>
<keyword evidence="1" id="KW-0949">S-adenosyl-L-methionine</keyword>
<evidence type="ECO:0000256" key="2">
    <source>
        <dbReference type="ARBA" id="ARBA00022723"/>
    </source>
</evidence>
<evidence type="ECO:0000256" key="1">
    <source>
        <dbReference type="ARBA" id="ARBA00022691"/>
    </source>
</evidence>
<keyword evidence="4" id="KW-0411">Iron-sulfur</keyword>
<keyword evidence="3" id="KW-0408">Iron</keyword>
<feature type="domain" description="Radical SAM core" evidence="6">
    <location>
        <begin position="8"/>
        <end position="240"/>
    </location>
</feature>
<accession>A0A2M7SES2</accession>
<dbReference type="InterPro" id="IPR007197">
    <property type="entry name" value="rSAM"/>
</dbReference>
<comment type="similarity">
    <text evidence="5">Belongs to the radical SAM superfamily. Anaerobic sulfatase-maturating enzyme family.</text>
</comment>
<comment type="caution">
    <text evidence="7">The sequence shown here is derived from an EMBL/GenBank/DDBJ whole genome shotgun (WGS) entry which is preliminary data.</text>
</comment>
<dbReference type="SFLD" id="SFLDG01067">
    <property type="entry name" value="SPASM/twitch_domain_containing"/>
    <property type="match status" value="1"/>
</dbReference>
<sequence>MCGINMNSFPYTSAMIKPVGGRCNLKCAYCYYTHHKGGTDKALGVCETTDFILDFARAAGRPVSIVFQGGEPLLAGIKYYEDVFSAIAESRVPAAFSVQTNGHLLTEDFCSLFKKYNVLTGISIDGPKEINDKARPGSFERTMGAVRLMQKTGVDFNTVSVLAKHNYSETGGVYNFLKSEGCFYQQYITCFPDFYSKGWFLSGEELEGALDTLFNLWKTDWKDVFIREFDDLLKASAGIPASECMLGRQCAGALTLSSDLSLYYCDVPSVQKAFAGYYPCDLDKIAESRKCRDFIRRKSVFPQECRRCEWVSLCNNSCPEMRVSGLYRYCKAMKNFFEKNSAVLKMIAEQALRRKDLLRF</sequence>
<dbReference type="SFLD" id="SFLDG01386">
    <property type="entry name" value="main_SPASM_domain-containing"/>
    <property type="match status" value="1"/>
</dbReference>
<name>A0A2M7SES2_9BACT</name>
<dbReference type="Pfam" id="PF04055">
    <property type="entry name" value="Radical_SAM"/>
    <property type="match status" value="1"/>
</dbReference>
<dbReference type="SFLD" id="SFLDG01072">
    <property type="entry name" value="dehydrogenase_like"/>
    <property type="match status" value="1"/>
</dbReference>
<keyword evidence="2" id="KW-0479">Metal-binding</keyword>
<dbReference type="PANTHER" id="PTHR43273:SF3">
    <property type="entry name" value="ANAEROBIC SULFATASE-MATURATING ENZYME HOMOLOG ASLB-RELATED"/>
    <property type="match status" value="1"/>
</dbReference>
<dbReference type="AlphaFoldDB" id="A0A2M7SES2"/>
<dbReference type="PANTHER" id="PTHR43273">
    <property type="entry name" value="ANAEROBIC SULFATASE-MATURATING ENZYME HOMOLOG ASLB-RELATED"/>
    <property type="match status" value="1"/>
</dbReference>
<dbReference type="CDD" id="cd01335">
    <property type="entry name" value="Radical_SAM"/>
    <property type="match status" value="1"/>
</dbReference>
<dbReference type="InterPro" id="IPR013785">
    <property type="entry name" value="Aldolase_TIM"/>
</dbReference>
<organism evidence="7 8">
    <name type="scientific">Candidatus Desantisbacteria bacterium CG_4_10_14_0_8_um_filter_48_22</name>
    <dbReference type="NCBI Taxonomy" id="1974543"/>
    <lineage>
        <taxon>Bacteria</taxon>
        <taxon>Candidatus Desantisiibacteriota</taxon>
    </lineage>
</organism>
<gene>
    <name evidence="7" type="ORF">COY52_01875</name>
</gene>
<evidence type="ECO:0000259" key="6">
    <source>
        <dbReference type="PROSITE" id="PS51918"/>
    </source>
</evidence>
<dbReference type="SUPFAM" id="SSF102114">
    <property type="entry name" value="Radical SAM enzymes"/>
    <property type="match status" value="1"/>
</dbReference>
<proteinExistence type="inferred from homology"/>
<dbReference type="GO" id="GO:0051536">
    <property type="term" value="F:iron-sulfur cluster binding"/>
    <property type="evidence" value="ECO:0007669"/>
    <property type="project" value="UniProtKB-KW"/>
</dbReference>
<dbReference type="GO" id="GO:0016491">
    <property type="term" value="F:oxidoreductase activity"/>
    <property type="evidence" value="ECO:0007669"/>
    <property type="project" value="InterPro"/>
</dbReference>
<evidence type="ECO:0000313" key="7">
    <source>
        <dbReference type="EMBL" id="PIZ17971.1"/>
    </source>
</evidence>
<evidence type="ECO:0000256" key="3">
    <source>
        <dbReference type="ARBA" id="ARBA00023004"/>
    </source>
</evidence>
<dbReference type="Gene3D" id="3.20.20.70">
    <property type="entry name" value="Aldolase class I"/>
    <property type="match status" value="1"/>
</dbReference>
<evidence type="ECO:0000313" key="8">
    <source>
        <dbReference type="Proteomes" id="UP000229307"/>
    </source>
</evidence>
<dbReference type="GO" id="GO:0046872">
    <property type="term" value="F:metal ion binding"/>
    <property type="evidence" value="ECO:0007669"/>
    <property type="project" value="UniProtKB-KW"/>
</dbReference>